<proteinExistence type="predicted"/>
<dbReference type="Proteomes" id="UP001519362">
    <property type="component" value="Unassembled WGS sequence"/>
</dbReference>
<feature type="transmembrane region" description="Helical" evidence="1">
    <location>
        <begin position="422"/>
        <end position="443"/>
    </location>
</feature>
<feature type="transmembrane region" description="Helical" evidence="1">
    <location>
        <begin position="706"/>
        <end position="724"/>
    </location>
</feature>
<dbReference type="InterPro" id="IPR029044">
    <property type="entry name" value="Nucleotide-diphossugar_trans"/>
</dbReference>
<name>A0ABS4ZK55_9MICO</name>
<feature type="transmembrane region" description="Helical" evidence="1">
    <location>
        <begin position="887"/>
        <end position="907"/>
    </location>
</feature>
<dbReference type="InterPro" id="IPR050834">
    <property type="entry name" value="Glycosyltransf_2"/>
</dbReference>
<feature type="transmembrane region" description="Helical" evidence="1">
    <location>
        <begin position="506"/>
        <end position="534"/>
    </location>
</feature>
<comment type="caution">
    <text evidence="2">The sequence shown here is derived from an EMBL/GenBank/DDBJ whole genome shotgun (WGS) entry which is preliminary data.</text>
</comment>
<gene>
    <name evidence="2" type="ORF">JOF34_002168</name>
</gene>
<keyword evidence="3" id="KW-1185">Reference proteome</keyword>
<reference evidence="2 3" key="1">
    <citation type="submission" date="2021-03" db="EMBL/GenBank/DDBJ databases">
        <title>Sequencing the genomes of 1000 actinobacteria strains.</title>
        <authorList>
            <person name="Klenk H.-P."/>
        </authorList>
    </citation>
    <scope>NUCLEOTIDE SEQUENCE [LARGE SCALE GENOMIC DNA]</scope>
    <source>
        <strain evidence="2 3">DSM 24221</strain>
    </source>
</reference>
<feature type="transmembrane region" description="Helical" evidence="1">
    <location>
        <begin position="344"/>
        <end position="368"/>
    </location>
</feature>
<dbReference type="RefSeq" id="WP_165133612.1">
    <property type="nucleotide sequence ID" value="NZ_CP049253.1"/>
</dbReference>
<evidence type="ECO:0000313" key="3">
    <source>
        <dbReference type="Proteomes" id="UP001519362"/>
    </source>
</evidence>
<evidence type="ECO:0000313" key="2">
    <source>
        <dbReference type="EMBL" id="MBP2437582.1"/>
    </source>
</evidence>
<keyword evidence="1" id="KW-0472">Membrane</keyword>
<feature type="transmembrane region" description="Helical" evidence="1">
    <location>
        <begin position="612"/>
        <end position="635"/>
    </location>
</feature>
<feature type="transmembrane region" description="Helical" evidence="1">
    <location>
        <begin position="642"/>
        <end position="662"/>
    </location>
</feature>
<sequence>MPASVHVVLVARSSPGSAIRLERTVSAIHAQTAPVSGITIVVCGDPAPLRAAIDQAGVRRVLTTGESTTFAAAAEMALARVPDGRAVWLLSDATVPEDDALAALDAALERQPSVAIAAPKLVRTGDRRMLESFGVTMTASGRAVELAHAEYDQGQHDAADDVLGADIRGMLIRADAREGLMPDRALMGADEGLDLGVRARLGGRRLALAPNARVAVWVPRQFSITRSYVSRVARLHRRLVYSPIWALPLVWLTLLPLALWNTAVALVQKRPGRVAPEWMAAVTAFVRVPAIVRSRARIRHVRTGSWRQVDPLRIGYAEVREREIAAEEHAPRVREPLRFFSGGGAWAVIAAATVGIAAFIALLTWPAMAGGALLPLRRTVAGLWRDATWGLRAEGLGEVGATDPFAAIVAVLGSLWPASPSYALVLLWLAAMPLAVLGAWFAATRFANGADARVAIAVLWGIAPPLWDGLMEGRPAAVIAHLALPWAVYAAAAAHRSWPAAGTASLLIAATLASAPSLAPAIVIVWIVGIVLAFSWRRASVGRIVWLMIPSFALFAPLAFEQIQRGTPLAIFADPGVAASSGAASPLVAAGFADGQAAAWARFLTDLGLDSFARFGAWSAVLLVPVVALALAAPLTGRGKPVLIALTAAALGVVTAVIQPHLVVTYAGGVHHGVWPGTGLSLAWFGMIAAAAVALESGSLRPWRGLTATVAIACVALAVVPQLTALHRGATPLHAGVGTTLPAYISAEARDDRSVGTLILEPLDQGVSARVVWGASETLGGQSTLDRTHLAMRESDETLAVLAADIISGSATSVNDDLRGLGLSFVLLRDNPAAAGPVQRAMSLTAQSSMDARAGFVRVGETERGVLWRVDDAIAEREGLDGADASIAWMIGGGQAAIVLAAILLGFPTRDTRRASRQWPRSVVSSPEDD</sequence>
<accession>A0ABS4ZK55</accession>
<feature type="transmembrane region" description="Helical" evidence="1">
    <location>
        <begin position="540"/>
        <end position="560"/>
    </location>
</feature>
<dbReference type="PANTHER" id="PTHR43685:SF3">
    <property type="entry name" value="SLR2126 PROTEIN"/>
    <property type="match status" value="1"/>
</dbReference>
<feature type="transmembrane region" description="Helical" evidence="1">
    <location>
        <begin position="244"/>
        <end position="263"/>
    </location>
</feature>
<evidence type="ECO:0000256" key="1">
    <source>
        <dbReference type="SAM" id="Phobius"/>
    </source>
</evidence>
<feature type="transmembrane region" description="Helical" evidence="1">
    <location>
        <begin position="473"/>
        <end position="494"/>
    </location>
</feature>
<organism evidence="2 3">
    <name type="scientific">Microbacterium amylolyticum</name>
    <dbReference type="NCBI Taxonomy" id="936337"/>
    <lineage>
        <taxon>Bacteria</taxon>
        <taxon>Bacillati</taxon>
        <taxon>Actinomycetota</taxon>
        <taxon>Actinomycetes</taxon>
        <taxon>Micrococcales</taxon>
        <taxon>Microbacteriaceae</taxon>
        <taxon>Microbacterium</taxon>
    </lineage>
</organism>
<dbReference type="Pfam" id="PF13641">
    <property type="entry name" value="Glyco_tranf_2_3"/>
    <property type="match status" value="1"/>
</dbReference>
<keyword evidence="1" id="KW-0812">Transmembrane</keyword>
<feature type="transmembrane region" description="Helical" evidence="1">
    <location>
        <begin position="674"/>
        <end position="694"/>
    </location>
</feature>
<protein>
    <submittedName>
        <fullName evidence="2">GT2 family glycosyltransferase</fullName>
    </submittedName>
</protein>
<dbReference type="SUPFAM" id="SSF53448">
    <property type="entry name" value="Nucleotide-diphospho-sugar transferases"/>
    <property type="match status" value="1"/>
</dbReference>
<dbReference type="EMBL" id="JAGIOL010000001">
    <property type="protein sequence ID" value="MBP2437582.1"/>
    <property type="molecule type" value="Genomic_DNA"/>
</dbReference>
<keyword evidence="1" id="KW-1133">Transmembrane helix</keyword>
<dbReference type="PANTHER" id="PTHR43685">
    <property type="entry name" value="GLYCOSYLTRANSFERASE"/>
    <property type="match status" value="1"/>
</dbReference>